<gene>
    <name evidence="4" type="ORF">OMQ_01458</name>
</gene>
<keyword evidence="5" id="KW-1185">Reference proteome</keyword>
<keyword evidence="1 2" id="KW-0129">CBS domain</keyword>
<dbReference type="RefSeq" id="WP_016175253.1">
    <property type="nucleotide sequence ID" value="NZ_KE136389.1"/>
</dbReference>
<evidence type="ECO:0000259" key="3">
    <source>
        <dbReference type="PROSITE" id="PS51371"/>
    </source>
</evidence>
<dbReference type="OrthoDB" id="2375431at2"/>
<evidence type="ECO:0000313" key="5">
    <source>
        <dbReference type="Proteomes" id="UP000014136"/>
    </source>
</evidence>
<dbReference type="EMBL" id="AHYT01000005">
    <property type="protein sequence ID" value="EOT28936.1"/>
    <property type="molecule type" value="Genomic_DNA"/>
</dbReference>
<dbReference type="InterPro" id="IPR048125">
    <property type="entry name" value="CBS_CbpB"/>
</dbReference>
<dbReference type="AlphaFoldDB" id="S0JPQ1"/>
<dbReference type="PANTHER" id="PTHR43080:SF30">
    <property type="entry name" value="CYCLIC DI-AMP RECEPTOR B"/>
    <property type="match status" value="1"/>
</dbReference>
<proteinExistence type="predicted"/>
<evidence type="ECO:0000256" key="2">
    <source>
        <dbReference type="PROSITE-ProRule" id="PRU00703"/>
    </source>
</evidence>
<dbReference type="InterPro" id="IPR051257">
    <property type="entry name" value="Diverse_CBS-Domain"/>
</dbReference>
<dbReference type="InterPro" id="IPR000644">
    <property type="entry name" value="CBS_dom"/>
</dbReference>
<dbReference type="eggNOG" id="COG0517">
    <property type="taxonomic scope" value="Bacteria"/>
</dbReference>
<evidence type="ECO:0000256" key="1">
    <source>
        <dbReference type="ARBA" id="ARBA00023122"/>
    </source>
</evidence>
<dbReference type="CDD" id="cd04643">
    <property type="entry name" value="CBS_pair_bac"/>
    <property type="match status" value="1"/>
</dbReference>
<dbReference type="InterPro" id="IPR046342">
    <property type="entry name" value="CBS_dom_sf"/>
</dbReference>
<organism evidence="4 5">
    <name type="scientific">Enterococcus saccharolyticus subsp. saccharolyticus ATCC 43076</name>
    <dbReference type="NCBI Taxonomy" id="1139996"/>
    <lineage>
        <taxon>Bacteria</taxon>
        <taxon>Bacillati</taxon>
        <taxon>Bacillota</taxon>
        <taxon>Bacilli</taxon>
        <taxon>Lactobacillales</taxon>
        <taxon>Enterococcaceae</taxon>
        <taxon>Enterococcus</taxon>
    </lineage>
</organism>
<sequence>MIGKYTEALLMENQETFLVPADNVATVLYSHPLEHALLVLSKVGYAKIPVLDSEDHLVGLISLANIVDKMMGLTGFDMNQIEGLTVADVMEVNVPTIQNKDDLEDILHLLVQGSFLPVVNEDNVFEGIITRKEILKAVNHLVHELEKRYTVSTKGIIKEKLIS</sequence>
<protein>
    <recommendedName>
        <fullName evidence="3">CBS domain-containing protein</fullName>
    </recommendedName>
</protein>
<dbReference type="SUPFAM" id="SSF54631">
    <property type="entry name" value="CBS-domain pair"/>
    <property type="match status" value="1"/>
</dbReference>
<name>S0JPQ1_9ENTE</name>
<comment type="caution">
    <text evidence="4">The sequence shown here is derived from an EMBL/GenBank/DDBJ whole genome shotgun (WGS) entry which is preliminary data.</text>
</comment>
<dbReference type="HOGENOM" id="CLU_117108_1_1_9"/>
<reference evidence="4 5" key="1">
    <citation type="submission" date="2013-03" db="EMBL/GenBank/DDBJ databases">
        <title>The Genome Sequence of Enterococcus saccharolyticus ATCC_43076 (Illumina only assembly).</title>
        <authorList>
            <consortium name="The Broad Institute Genomics Platform"/>
            <consortium name="The Broad Institute Genome Sequencing Center for Infectious Disease"/>
            <person name="Earl A."/>
            <person name="Russ C."/>
            <person name="Gilmore M."/>
            <person name="Surin D."/>
            <person name="Walker B."/>
            <person name="Young S."/>
            <person name="Zeng Q."/>
            <person name="Gargeya S."/>
            <person name="Fitzgerald M."/>
            <person name="Haas B."/>
            <person name="Abouelleil A."/>
            <person name="Allen A.W."/>
            <person name="Alvarado L."/>
            <person name="Arachchi H.M."/>
            <person name="Berlin A.M."/>
            <person name="Chapman S.B."/>
            <person name="Gainer-Dewar J."/>
            <person name="Goldberg J."/>
            <person name="Griggs A."/>
            <person name="Gujja S."/>
            <person name="Hansen M."/>
            <person name="Howarth C."/>
            <person name="Imamovic A."/>
            <person name="Ireland A."/>
            <person name="Larimer J."/>
            <person name="McCowan C."/>
            <person name="Murphy C."/>
            <person name="Pearson M."/>
            <person name="Poon T.W."/>
            <person name="Priest M."/>
            <person name="Roberts A."/>
            <person name="Saif S."/>
            <person name="Shea T."/>
            <person name="Sisk P."/>
            <person name="Sykes S."/>
            <person name="Wortman J."/>
            <person name="Nusbaum C."/>
            <person name="Birren B."/>
        </authorList>
    </citation>
    <scope>NUCLEOTIDE SEQUENCE [LARGE SCALE GENOMIC DNA]</scope>
    <source>
        <strain evidence="4 5">ATCC 43076</strain>
    </source>
</reference>
<evidence type="ECO:0000313" key="4">
    <source>
        <dbReference type="EMBL" id="EOT28936.1"/>
    </source>
</evidence>
<dbReference type="Pfam" id="PF00571">
    <property type="entry name" value="CBS"/>
    <property type="match status" value="2"/>
</dbReference>
<feature type="domain" description="CBS" evidence="3">
    <location>
        <begin position="18"/>
        <end position="78"/>
    </location>
</feature>
<dbReference type="SMART" id="SM00116">
    <property type="entry name" value="CBS"/>
    <property type="match status" value="2"/>
</dbReference>
<dbReference type="Gene3D" id="3.10.580.10">
    <property type="entry name" value="CBS-domain"/>
    <property type="match status" value="1"/>
</dbReference>
<dbReference type="PATRIC" id="fig|1139996.3.peg.1439"/>
<dbReference type="Proteomes" id="UP000014136">
    <property type="component" value="Unassembled WGS sequence"/>
</dbReference>
<dbReference type="PROSITE" id="PS51371">
    <property type="entry name" value="CBS"/>
    <property type="match status" value="2"/>
</dbReference>
<dbReference type="PANTHER" id="PTHR43080">
    <property type="entry name" value="CBS DOMAIN-CONTAINING PROTEIN CBSX3, MITOCHONDRIAL"/>
    <property type="match status" value="1"/>
</dbReference>
<dbReference type="NCBIfam" id="NF041630">
    <property type="entry name" value="CBS_CbpB"/>
    <property type="match status" value="1"/>
</dbReference>
<dbReference type="STRING" id="41997.RV16_GL001705"/>
<accession>S0JPQ1</accession>
<feature type="domain" description="CBS" evidence="3">
    <location>
        <begin position="90"/>
        <end position="145"/>
    </location>
</feature>